<keyword evidence="10" id="KW-1185">Reference proteome</keyword>
<evidence type="ECO:0000256" key="7">
    <source>
        <dbReference type="SAM" id="Phobius"/>
    </source>
</evidence>
<evidence type="ECO:0000256" key="6">
    <source>
        <dbReference type="SAM" id="MobiDB-lite"/>
    </source>
</evidence>
<proteinExistence type="predicted"/>
<evidence type="ECO:0000259" key="8">
    <source>
        <dbReference type="PROSITE" id="PS50850"/>
    </source>
</evidence>
<evidence type="ECO:0000256" key="3">
    <source>
        <dbReference type="ARBA" id="ARBA00022692"/>
    </source>
</evidence>
<dbReference type="Gene3D" id="1.20.1250.20">
    <property type="entry name" value="MFS general substrate transporter like domains"/>
    <property type="match status" value="1"/>
</dbReference>
<dbReference type="GO" id="GO:0016020">
    <property type="term" value="C:membrane"/>
    <property type="evidence" value="ECO:0007669"/>
    <property type="project" value="UniProtKB-SubCell"/>
</dbReference>
<feature type="transmembrane region" description="Helical" evidence="7">
    <location>
        <begin position="189"/>
        <end position="207"/>
    </location>
</feature>
<dbReference type="OrthoDB" id="440755at2759"/>
<comment type="caution">
    <text evidence="9">The sequence shown here is derived from an EMBL/GenBank/DDBJ whole genome shotgun (WGS) entry which is preliminary data.</text>
</comment>
<dbReference type="InterPro" id="IPR020846">
    <property type="entry name" value="MFS_dom"/>
</dbReference>
<evidence type="ECO:0000256" key="2">
    <source>
        <dbReference type="ARBA" id="ARBA00022448"/>
    </source>
</evidence>
<dbReference type="STRING" id="5217.A0A4Q1BHH8"/>
<feature type="transmembrane region" description="Helical" evidence="7">
    <location>
        <begin position="323"/>
        <end position="340"/>
    </location>
</feature>
<keyword evidence="5 7" id="KW-0472">Membrane</keyword>
<feature type="domain" description="Major facilitator superfamily (MFS) profile" evidence="8">
    <location>
        <begin position="59"/>
        <end position="516"/>
    </location>
</feature>
<dbReference type="PANTHER" id="PTHR42718">
    <property type="entry name" value="MAJOR FACILITATOR SUPERFAMILY MULTIDRUG TRANSPORTER MFSC"/>
    <property type="match status" value="1"/>
</dbReference>
<dbReference type="InterPro" id="IPR036259">
    <property type="entry name" value="MFS_trans_sf"/>
</dbReference>
<protein>
    <submittedName>
        <fullName evidence="9">Efflux protein EncT</fullName>
    </submittedName>
</protein>
<reference evidence="9 10" key="1">
    <citation type="submission" date="2016-06" db="EMBL/GenBank/DDBJ databases">
        <title>Evolution of pathogenesis and genome organization in the Tremellales.</title>
        <authorList>
            <person name="Cuomo C."/>
            <person name="Litvintseva A."/>
            <person name="Heitman J."/>
            <person name="Chen Y."/>
            <person name="Sun S."/>
            <person name="Springer D."/>
            <person name="Dromer F."/>
            <person name="Young S."/>
            <person name="Zeng Q."/>
            <person name="Chapman S."/>
            <person name="Gujja S."/>
            <person name="Saif S."/>
            <person name="Birren B."/>
        </authorList>
    </citation>
    <scope>NUCLEOTIDE SEQUENCE [LARGE SCALE GENOMIC DNA]</scope>
    <source>
        <strain evidence="9 10">ATCC 28783</strain>
    </source>
</reference>
<evidence type="ECO:0000313" key="10">
    <source>
        <dbReference type="Proteomes" id="UP000289152"/>
    </source>
</evidence>
<dbReference type="InParanoid" id="A0A4Q1BHH8"/>
<keyword evidence="3 7" id="KW-0812">Transmembrane</keyword>
<dbReference type="EMBL" id="SDIL01000078">
    <property type="protein sequence ID" value="RXK37063.1"/>
    <property type="molecule type" value="Genomic_DNA"/>
</dbReference>
<organism evidence="9 10">
    <name type="scientific">Tremella mesenterica</name>
    <name type="common">Jelly fungus</name>
    <dbReference type="NCBI Taxonomy" id="5217"/>
    <lineage>
        <taxon>Eukaryota</taxon>
        <taxon>Fungi</taxon>
        <taxon>Dikarya</taxon>
        <taxon>Basidiomycota</taxon>
        <taxon>Agaricomycotina</taxon>
        <taxon>Tremellomycetes</taxon>
        <taxon>Tremellales</taxon>
        <taxon>Tremellaceae</taxon>
        <taxon>Tremella</taxon>
    </lineage>
</organism>
<keyword evidence="2" id="KW-0813">Transport</keyword>
<feature type="region of interest" description="Disordered" evidence="6">
    <location>
        <begin position="1"/>
        <end position="26"/>
    </location>
</feature>
<feature type="transmembrane region" description="Helical" evidence="7">
    <location>
        <begin position="256"/>
        <end position="274"/>
    </location>
</feature>
<feature type="transmembrane region" description="Helical" evidence="7">
    <location>
        <begin position="151"/>
        <end position="169"/>
    </location>
</feature>
<feature type="transmembrane region" description="Helical" evidence="7">
    <location>
        <begin position="214"/>
        <end position="236"/>
    </location>
</feature>
<feature type="transmembrane region" description="Helical" evidence="7">
    <location>
        <begin position="361"/>
        <end position="382"/>
    </location>
</feature>
<dbReference type="InterPro" id="IPR011701">
    <property type="entry name" value="MFS"/>
</dbReference>
<dbReference type="Proteomes" id="UP000289152">
    <property type="component" value="Unassembled WGS sequence"/>
</dbReference>
<evidence type="ECO:0000256" key="1">
    <source>
        <dbReference type="ARBA" id="ARBA00004141"/>
    </source>
</evidence>
<keyword evidence="4 7" id="KW-1133">Transmembrane helix</keyword>
<dbReference type="GO" id="GO:0022857">
    <property type="term" value="F:transmembrane transporter activity"/>
    <property type="evidence" value="ECO:0007669"/>
    <property type="project" value="InterPro"/>
</dbReference>
<sequence>MDADQIQEREHERTAMSTPTLTGDQDAEKQEVIKGAQIEHGHADQHPLAQLSNVRKNVLLLVFSIAAFTDICNISGVGVAVAQISVDIHLNISQVVWILTSYSLCFCAFLLFAGRLSDLFPAQIVFMGGFVGLGIFSLITSFVNHSKYGFLILRGLGGICGAMTIPSSYHLAVHMFPDPEIQKQKLGLLGLSGAIGNVLGLIIAAACMIKSYVWFFRLVCFMCFFFTGLAFLLLPYTGSSYSHSNDKTPRYKRMDIIGVILMMLTLICFILALTQGPIDGWKAASFIAPFILSFPLGIGFFFWESRIDPRSALLPSTVWKITNMLSSSLVILVPMAFYATSQLQYANYFQLVRGWSPIHSAVAILPQGITSLIVGGIVSAAFPKVISTPRITIPVGGTLIIIAEILQSQSNGGLGNDYWRFCFPAFVIGSAGAILLFFASAINLITYCPPEMAGVASAWTQVVAQVGGSVCLAVQAGMETNLAVWKQSGARAFYFLLAWAAVLCFQFLIFYKTPGTPAEEHEATRKRIAASGKDLGVISSVDEPVEK</sequence>
<dbReference type="PANTHER" id="PTHR42718:SF9">
    <property type="entry name" value="MAJOR FACILITATOR SUPERFAMILY MULTIDRUG TRANSPORTER MFSC"/>
    <property type="match status" value="1"/>
</dbReference>
<dbReference type="VEuPathDB" id="FungiDB:TREMEDRAFT_28441"/>
<dbReference type="AlphaFoldDB" id="A0A4Q1BHH8"/>
<comment type="subcellular location">
    <subcellularLocation>
        <location evidence="1">Membrane</location>
        <topology evidence="1">Multi-pass membrane protein</topology>
    </subcellularLocation>
</comment>
<feature type="transmembrane region" description="Helical" evidence="7">
    <location>
        <begin position="286"/>
        <end position="303"/>
    </location>
</feature>
<dbReference type="PROSITE" id="PS50850">
    <property type="entry name" value="MFS"/>
    <property type="match status" value="1"/>
</dbReference>
<evidence type="ECO:0000313" key="9">
    <source>
        <dbReference type="EMBL" id="RXK37063.1"/>
    </source>
</evidence>
<feature type="compositionally biased region" description="Basic and acidic residues" evidence="6">
    <location>
        <begin position="1"/>
        <end position="14"/>
    </location>
</feature>
<feature type="transmembrane region" description="Helical" evidence="7">
    <location>
        <begin position="94"/>
        <end position="113"/>
    </location>
</feature>
<feature type="transmembrane region" description="Helical" evidence="7">
    <location>
        <begin position="58"/>
        <end position="82"/>
    </location>
</feature>
<accession>A0A4Q1BHH8</accession>
<feature type="transmembrane region" description="Helical" evidence="7">
    <location>
        <begin position="119"/>
        <end position="139"/>
    </location>
</feature>
<evidence type="ECO:0000256" key="4">
    <source>
        <dbReference type="ARBA" id="ARBA00022989"/>
    </source>
</evidence>
<dbReference type="Pfam" id="PF07690">
    <property type="entry name" value="MFS_1"/>
    <property type="match status" value="1"/>
</dbReference>
<feature type="transmembrane region" description="Helical" evidence="7">
    <location>
        <begin position="418"/>
        <end position="442"/>
    </location>
</feature>
<evidence type="ECO:0000256" key="5">
    <source>
        <dbReference type="ARBA" id="ARBA00023136"/>
    </source>
</evidence>
<gene>
    <name evidence="9" type="ORF">M231_05651</name>
</gene>
<name>A0A4Q1BHH8_TREME</name>
<dbReference type="SUPFAM" id="SSF103473">
    <property type="entry name" value="MFS general substrate transporter"/>
    <property type="match status" value="1"/>
</dbReference>
<feature type="transmembrane region" description="Helical" evidence="7">
    <location>
        <begin position="492"/>
        <end position="511"/>
    </location>
</feature>